<evidence type="ECO:0000313" key="1">
    <source>
        <dbReference type="EMBL" id="RKO90023.1"/>
    </source>
</evidence>
<dbReference type="EMBL" id="KZ995763">
    <property type="protein sequence ID" value="RKO90023.1"/>
    <property type="molecule type" value="Genomic_DNA"/>
</dbReference>
<keyword evidence="2" id="KW-1185">Reference proteome</keyword>
<sequence length="346" mass="38942">MPLIRNSGSSAVYNGWLEVHKARKEKRKDKGCPEGSYIPDLSQALNENHLRQKGGAKSQLLWKPMAEETLDSERLKWKQGEATPYWQRRDVTHRTPPPVKLLAEERKNFSIRGTGSTIPEHYGSGAVWDGYIEPPSVEQAVGGSKFSGPVPSLHMMCLPSATQVSPALVKAASPGHLGCRYAFLFWNMQNGRKEKGERRRAPPPPPPLHCVAARLVAGRERKSSSARLLRKQRIKHSCLWMRKGRWSREEGGVVSRQSDKSKSKKYRLLRFCHVDGGGTCTLNPLNVREAFGRCDSELLLPRDRLLVLRSKLFVMFSTKWEPKPVSTHHFGSGRWMSILVSEGAMG</sequence>
<protein>
    <submittedName>
        <fullName evidence="1">Uncharacterized protein</fullName>
    </submittedName>
</protein>
<name>A0A4P9WEA0_9FUNG</name>
<organism evidence="1 2">
    <name type="scientific">Blyttiomyces helicus</name>
    <dbReference type="NCBI Taxonomy" id="388810"/>
    <lineage>
        <taxon>Eukaryota</taxon>
        <taxon>Fungi</taxon>
        <taxon>Fungi incertae sedis</taxon>
        <taxon>Chytridiomycota</taxon>
        <taxon>Chytridiomycota incertae sedis</taxon>
        <taxon>Chytridiomycetes</taxon>
        <taxon>Chytridiomycetes incertae sedis</taxon>
        <taxon>Blyttiomyces</taxon>
    </lineage>
</organism>
<proteinExistence type="predicted"/>
<evidence type="ECO:0000313" key="2">
    <source>
        <dbReference type="Proteomes" id="UP000269721"/>
    </source>
</evidence>
<dbReference type="Proteomes" id="UP000269721">
    <property type="component" value="Unassembled WGS sequence"/>
</dbReference>
<reference evidence="2" key="1">
    <citation type="journal article" date="2018" name="Nat. Microbiol.">
        <title>Leveraging single-cell genomics to expand the fungal tree of life.</title>
        <authorList>
            <person name="Ahrendt S.R."/>
            <person name="Quandt C.A."/>
            <person name="Ciobanu D."/>
            <person name="Clum A."/>
            <person name="Salamov A."/>
            <person name="Andreopoulos B."/>
            <person name="Cheng J.F."/>
            <person name="Woyke T."/>
            <person name="Pelin A."/>
            <person name="Henrissat B."/>
            <person name="Reynolds N.K."/>
            <person name="Benny G.L."/>
            <person name="Smith M.E."/>
            <person name="James T.Y."/>
            <person name="Grigoriev I.V."/>
        </authorList>
    </citation>
    <scope>NUCLEOTIDE SEQUENCE [LARGE SCALE GENOMIC DNA]</scope>
</reference>
<gene>
    <name evidence="1" type="ORF">BDK51DRAFT_29974</name>
</gene>
<accession>A0A4P9WEA0</accession>
<dbReference type="AlphaFoldDB" id="A0A4P9WEA0"/>